<organism evidence="12 13">
    <name type="scientific">Symbiodinium microadriaticum</name>
    <name type="common">Dinoflagellate</name>
    <name type="synonym">Zooxanthella microadriatica</name>
    <dbReference type="NCBI Taxonomy" id="2951"/>
    <lineage>
        <taxon>Eukaryota</taxon>
        <taxon>Sar</taxon>
        <taxon>Alveolata</taxon>
        <taxon>Dinophyceae</taxon>
        <taxon>Suessiales</taxon>
        <taxon>Symbiodiniaceae</taxon>
        <taxon>Symbiodinium</taxon>
    </lineage>
</organism>
<dbReference type="SUPFAM" id="SSF50249">
    <property type="entry name" value="Nucleic acid-binding proteins"/>
    <property type="match status" value="1"/>
</dbReference>
<evidence type="ECO:0000256" key="4">
    <source>
        <dbReference type="ARBA" id="ARBA00022490"/>
    </source>
</evidence>
<dbReference type="PANTHER" id="PTHR21321">
    <property type="entry name" value="PNAS-3 RELATED"/>
    <property type="match status" value="1"/>
</dbReference>
<dbReference type="OrthoDB" id="340500at2759"/>
<keyword evidence="7" id="KW-0694">RNA-binding</keyword>
<evidence type="ECO:0000256" key="7">
    <source>
        <dbReference type="ARBA" id="ARBA00022884"/>
    </source>
</evidence>
<dbReference type="InterPro" id="IPR037319">
    <property type="entry name" value="Rrp40_S1"/>
</dbReference>
<dbReference type="Proteomes" id="UP000186817">
    <property type="component" value="Unassembled WGS sequence"/>
</dbReference>
<dbReference type="GO" id="GO:0005730">
    <property type="term" value="C:nucleolus"/>
    <property type="evidence" value="ECO:0007669"/>
    <property type="project" value="UniProtKB-SubCell"/>
</dbReference>
<dbReference type="GO" id="GO:0071034">
    <property type="term" value="P:CUT catabolic process"/>
    <property type="evidence" value="ECO:0007669"/>
    <property type="project" value="TreeGrafter"/>
</dbReference>
<evidence type="ECO:0000256" key="10">
    <source>
        <dbReference type="SAM" id="MobiDB-lite"/>
    </source>
</evidence>
<gene>
    <name evidence="12" type="primary">Exosc3</name>
    <name evidence="12" type="ORF">AK812_SmicGene34326</name>
</gene>
<dbReference type="GO" id="GO:0071038">
    <property type="term" value="P:TRAMP-dependent tRNA surveillance pathway"/>
    <property type="evidence" value="ECO:0007669"/>
    <property type="project" value="TreeGrafter"/>
</dbReference>
<dbReference type="GO" id="GO:0071035">
    <property type="term" value="P:nuclear polyadenylation-dependent rRNA catabolic process"/>
    <property type="evidence" value="ECO:0007669"/>
    <property type="project" value="TreeGrafter"/>
</dbReference>
<dbReference type="Gene3D" id="2.40.50.140">
    <property type="entry name" value="Nucleic acid-binding proteins"/>
    <property type="match status" value="1"/>
</dbReference>
<evidence type="ECO:0000256" key="1">
    <source>
        <dbReference type="ARBA" id="ARBA00004496"/>
    </source>
</evidence>
<evidence type="ECO:0000256" key="2">
    <source>
        <dbReference type="ARBA" id="ARBA00004604"/>
    </source>
</evidence>
<dbReference type="GO" id="GO:0034475">
    <property type="term" value="P:U4 snRNA 3'-end processing"/>
    <property type="evidence" value="ECO:0007669"/>
    <property type="project" value="TreeGrafter"/>
</dbReference>
<proteinExistence type="inferred from homology"/>
<comment type="similarity">
    <text evidence="3">Belongs to the RRP40 family.</text>
</comment>
<feature type="region of interest" description="Disordered" evidence="10">
    <location>
        <begin position="439"/>
        <end position="480"/>
    </location>
</feature>
<dbReference type="InterPro" id="IPR012340">
    <property type="entry name" value="NA-bd_OB-fold"/>
</dbReference>
<reference evidence="12 13" key="1">
    <citation type="submission" date="2016-02" db="EMBL/GenBank/DDBJ databases">
        <title>Genome analysis of coral dinoflagellate symbionts highlights evolutionary adaptations to a symbiotic lifestyle.</title>
        <authorList>
            <person name="Aranda M."/>
            <person name="Li Y."/>
            <person name="Liew Y.J."/>
            <person name="Baumgarten S."/>
            <person name="Simakov O."/>
            <person name="Wilson M."/>
            <person name="Piel J."/>
            <person name="Ashoor H."/>
            <person name="Bougouffa S."/>
            <person name="Bajic V.B."/>
            <person name="Ryu T."/>
            <person name="Ravasi T."/>
            <person name="Bayer T."/>
            <person name="Micklem G."/>
            <person name="Kim H."/>
            <person name="Bhak J."/>
            <person name="Lajeunesse T.C."/>
            <person name="Voolstra C.R."/>
        </authorList>
    </citation>
    <scope>NUCLEOTIDE SEQUENCE [LARGE SCALE GENOMIC DNA]</scope>
    <source>
        <strain evidence="12 13">CCMP2467</strain>
    </source>
</reference>
<dbReference type="SUPFAM" id="SSF54791">
    <property type="entry name" value="Eukaryotic type KH-domain (KH-domain type I)"/>
    <property type="match status" value="1"/>
</dbReference>
<dbReference type="GO" id="GO:0000176">
    <property type="term" value="C:nuclear exosome (RNase complex)"/>
    <property type="evidence" value="ECO:0007669"/>
    <property type="project" value="TreeGrafter"/>
</dbReference>
<accession>A0A1Q9CPA8</accession>
<dbReference type="GO" id="GO:0000177">
    <property type="term" value="C:cytoplasmic exosome (RNase complex)"/>
    <property type="evidence" value="ECO:0007669"/>
    <property type="project" value="TreeGrafter"/>
</dbReference>
<comment type="caution">
    <text evidence="12">The sequence shown here is derived from an EMBL/GenBank/DDBJ whole genome shotgun (WGS) entry which is preliminary data.</text>
</comment>
<dbReference type="CDD" id="cd05790">
    <property type="entry name" value="S1_Rrp40"/>
    <property type="match status" value="1"/>
</dbReference>
<keyword evidence="4" id="KW-0963">Cytoplasm</keyword>
<protein>
    <recommendedName>
        <fullName evidence="9">Ribosomal RNA-processing protein 40</fullName>
    </recommendedName>
</protein>
<evidence type="ECO:0000256" key="5">
    <source>
        <dbReference type="ARBA" id="ARBA00022552"/>
    </source>
</evidence>
<evidence type="ECO:0000259" key="11">
    <source>
        <dbReference type="Pfam" id="PF15985"/>
    </source>
</evidence>
<keyword evidence="8" id="KW-0539">Nucleus</keyword>
<evidence type="ECO:0000256" key="3">
    <source>
        <dbReference type="ARBA" id="ARBA00007841"/>
    </source>
</evidence>
<evidence type="ECO:0000256" key="6">
    <source>
        <dbReference type="ARBA" id="ARBA00022835"/>
    </source>
</evidence>
<dbReference type="InterPro" id="IPR049469">
    <property type="entry name" value="RRP40_KH-I"/>
</dbReference>
<dbReference type="OMA" id="ICCIRND"/>
<evidence type="ECO:0000256" key="9">
    <source>
        <dbReference type="ARBA" id="ARBA00030615"/>
    </source>
</evidence>
<dbReference type="Pfam" id="PF21262">
    <property type="entry name" value="RRP40_S1"/>
    <property type="match status" value="1"/>
</dbReference>
<dbReference type="InterPro" id="IPR036612">
    <property type="entry name" value="KH_dom_type_1_sf"/>
</dbReference>
<keyword evidence="13" id="KW-1185">Reference proteome</keyword>
<dbReference type="InterPro" id="IPR026699">
    <property type="entry name" value="Exosome_RNA_bind1/RRP40/RRP4"/>
</dbReference>
<evidence type="ECO:0000256" key="8">
    <source>
        <dbReference type="ARBA" id="ARBA00023242"/>
    </source>
</evidence>
<evidence type="ECO:0000313" key="12">
    <source>
        <dbReference type="EMBL" id="OLP84769.1"/>
    </source>
</evidence>
<dbReference type="CDD" id="cd22526">
    <property type="entry name" value="KH-I_Rrp40"/>
    <property type="match status" value="1"/>
</dbReference>
<dbReference type="GO" id="GO:0071051">
    <property type="term" value="P:poly(A)-dependent snoRNA 3'-end processing"/>
    <property type="evidence" value="ECO:0007669"/>
    <property type="project" value="TreeGrafter"/>
</dbReference>
<evidence type="ECO:0000313" key="13">
    <source>
        <dbReference type="Proteomes" id="UP000186817"/>
    </source>
</evidence>
<dbReference type="Gene3D" id="3.30.1370.10">
    <property type="entry name" value="K Homology domain, type 1"/>
    <property type="match status" value="1"/>
</dbReference>
<keyword evidence="5" id="KW-0698">rRNA processing</keyword>
<dbReference type="EMBL" id="LSRX01001020">
    <property type="protein sequence ID" value="OLP84769.1"/>
    <property type="molecule type" value="Genomic_DNA"/>
</dbReference>
<dbReference type="GO" id="GO:0003723">
    <property type="term" value="F:RNA binding"/>
    <property type="evidence" value="ECO:0007669"/>
    <property type="project" value="UniProtKB-KW"/>
</dbReference>
<name>A0A1Q9CPA8_SYMMI</name>
<dbReference type="InterPro" id="IPR004088">
    <property type="entry name" value="KH_dom_type_1"/>
</dbReference>
<dbReference type="GO" id="GO:0000467">
    <property type="term" value="P:exonucleolytic trimming to generate mature 3'-end of 5.8S rRNA from tricistronic rRNA transcript (SSU-rRNA, 5.8S rRNA, LSU-rRNA)"/>
    <property type="evidence" value="ECO:0007669"/>
    <property type="project" value="TreeGrafter"/>
</dbReference>
<dbReference type="FunFam" id="2.40.50.140:FF:000127">
    <property type="entry name" value="Exosome complex component RRP40"/>
    <property type="match status" value="1"/>
</dbReference>
<keyword evidence="6" id="KW-0271">Exosome</keyword>
<comment type="subcellular location">
    <subcellularLocation>
        <location evidence="1">Cytoplasm</location>
    </subcellularLocation>
    <subcellularLocation>
        <location evidence="2">Nucleus</location>
        <location evidence="2">Nucleolus</location>
    </subcellularLocation>
</comment>
<dbReference type="Pfam" id="PF15985">
    <property type="entry name" value="KH_6"/>
    <property type="match status" value="1"/>
</dbReference>
<dbReference type="PANTHER" id="PTHR21321:SF1">
    <property type="entry name" value="EXOSOME COMPLEX COMPONENT RRP40"/>
    <property type="match status" value="1"/>
</dbReference>
<feature type="compositionally biased region" description="Acidic residues" evidence="10">
    <location>
        <begin position="471"/>
        <end position="480"/>
    </location>
</feature>
<sequence length="1921" mass="214705">MGMRHALEGVVGALEEKDEPSSTYLALKLEEVEAGELRAAVLDEVTSVSDEVNAQFQSSVDSSGRLRLVKERKKAKLPSTSEELRQRLRLECHTFLMLAARFRTKFVDLRVQDFTKHVDYVLGDKVYLLQMSRTDGSSGTQAVNPSWTLLLNFEHRLRKEAYKRACRDNRDIATTLGEVRADAALGPSASAPPPPAKWARLEDHVPGADKGNKGRDNKGRGIRLFGQEVDLLGEYWQEHAGAGLSAELLLLIQEASFVFMAPGVSTFSRAKAHWRTSGGPRPLRSLQYVLGFPWLSDKDRSTVEEANFTVLKSFEICCIRNDLLKPFLLEHPEQLRVVNDFVPASIWDFDEFKQLLLRDGVQTAAFFQCQWEAASSKPTRFVWGSTDFADATLFAGVPQLDANSRYRGPLPPSCGHRYEVRLLGKDSANMLRLFRDDGAGDAPLVQGPGDDPVPRDDGVDHGFPQAGGHDDLEEDSDASADDVTSVANFDLSSLQLEMPGPLPQVNQESDAEKFAARLLKRGRATIVEFETLCGLLPADPESRSIAGELTSKTFMSGLFQQGGIIGLRAHVASHPWTTALLCSILRAAYPGPTFTSVVISRNRQVLPHRDSQNGLNTWNILVPASRFSGGGVWQECEDGADPMEYEGTVHWGKILPVASGPQLLDPRRLHATLSWKGIRTVVIGFSIREPHKASRQIKTTWTKLSGLAEATQTDEALGARHQPPLQLVERASGEEGDTFHGHLVQARKDNFGDPLTVQWRGKVHSFVDGCGLNSPGRWRPTARGRGITGGREAFVKSLRKLLDDFIRSEIGDVQRAFFMLALGKYEVAPFSEQAMSRLRAAWFELLEDPSSASHVEPGQPFYLEALSQTCRAMGDEDWEVLTRAEDNYSRGRRLGVNRPFPRVVAVFRPKGKWREYDESEFQAINENYASAKAVPDQLEKQFEEEEALGFMYPLSEKEARRRFGDTLRVASLGAIIKDDGSVMALFDGTHSVKLNNMITIADKLEFPTPSNVARAMEIQLEDGNHLLVGIAADIAKAHRRYKHAPEDHGYLGCRARPDGPVWINRVGTFGVACAAYHFARLAGLVGRGALRVAQQATLFQMLFADDLQIMAGGESKYHDIWVVLLYWLMVGTPFKWSKFRGRSRHDRARRFTEFVGRLVYAGQVLYWLRPFMGPLHRWKAAIHPGTVALMPRMVMVVLRYFLKLLQEQHYLVSCKSPPMVYREAFRTDAKAEDDFFVLGGWETLHSFDTKECRWFSVKVQAADFPYLFNSQGTAKGMSTVAELLATWLGLHLFGWLATTGRSFSVSAGTDNLANELVLRRQSTTKFPLTYVYMQLEYDLYRCGGHMSLNWRPRELNAVADELTNSCFESFDLAKRCWNGEKGEKAVPQFHDSRRGSLLDSILDSACFEWERFVGLCELRTTFGTLLIEFCTDTQSSFVTAGSDYSVFVLPVTLEVDGTSHETVERLMSAMSVAREWGMKVVLWSSTPCTGGSPWQRKHAHENPQHQERLQALYTVHRKLWKSWLKLNTHPQVSVWVMEWPQRCSYWGWQSTKSFLRSRDHHEGLVHGCMAGMVGQDNLLVKKVWKLVSNDADFINIMNKTFACDGWFGELLLEGLKVCFDMVKAHFETIRMFSCAQTMPMGIALKQSIAYAFHSEAGVIPAGCAVLGSDLPVAIHVNFRLVWLCHEKGDGAHAMALCLPGDEVPLQPGSLPGPGVALDTDSGRAFATTAGVLRTLGDEVRVENLRKRYIPRKGDYIVGIIMSRSADFYKVEIRAPSPAFLPTLAWNGATKRNRPLLEIGMLVYARVEAAHPDLDTELSCVDPDTKKSWNTGEVLLGELKGGLSFEVTLTAAQRLLAIDCFILDRLGKDFSYELCVGQNGRVWLVAPTARETVLLLQAIKRSFGMTNVQIEAMVGKMVEVFS</sequence>
<feature type="domain" description="K Homology" evidence="11">
    <location>
        <begin position="1841"/>
        <end position="1888"/>
    </location>
</feature>